<dbReference type="Gene3D" id="1.10.10.1210">
    <property type="entry name" value="MAGE homology domain, winged helix WH2 motif"/>
    <property type="match status" value="1"/>
</dbReference>
<feature type="compositionally biased region" description="Polar residues" evidence="1">
    <location>
        <begin position="145"/>
        <end position="157"/>
    </location>
</feature>
<keyword evidence="4" id="KW-1185">Reference proteome</keyword>
<evidence type="ECO:0000256" key="1">
    <source>
        <dbReference type="SAM" id="MobiDB-lite"/>
    </source>
</evidence>
<gene>
    <name evidence="3" type="ORF">CAC42_5535</name>
</gene>
<dbReference type="InParanoid" id="A0A2K1QYG4"/>
<reference evidence="3 4" key="1">
    <citation type="submission" date="2017-06" db="EMBL/GenBank/DDBJ databases">
        <title>Draft genome sequence of a variant of Elsinoe murrayae.</title>
        <authorList>
            <person name="Cheng Q."/>
        </authorList>
    </citation>
    <scope>NUCLEOTIDE SEQUENCE [LARGE SCALE GENOMIC DNA]</scope>
    <source>
        <strain evidence="3 4">CQ-2017a</strain>
    </source>
</reference>
<dbReference type="EMBL" id="NKHZ01000025">
    <property type="protein sequence ID" value="PNS20085.1"/>
    <property type="molecule type" value="Genomic_DNA"/>
</dbReference>
<dbReference type="PANTHER" id="PTHR11736:SF14">
    <property type="entry name" value="NSE3 HOMOLOG, SMC5-SMC6 COMPLEX COMPONENT"/>
    <property type="match status" value="1"/>
</dbReference>
<dbReference type="GO" id="GO:0006281">
    <property type="term" value="P:DNA repair"/>
    <property type="evidence" value="ECO:0007669"/>
    <property type="project" value="TreeGrafter"/>
</dbReference>
<evidence type="ECO:0000313" key="3">
    <source>
        <dbReference type="EMBL" id="PNS20085.1"/>
    </source>
</evidence>
<feature type="domain" description="MAGE" evidence="2">
    <location>
        <begin position="46"/>
        <end position="106"/>
    </location>
</feature>
<accession>A0A2K1QYG4</accession>
<dbReference type="PANTHER" id="PTHR11736">
    <property type="entry name" value="MELANOMA-ASSOCIATED ANTIGEN MAGE ANTIGEN"/>
    <property type="match status" value="1"/>
</dbReference>
<dbReference type="STRING" id="2082308.A0A2K1QYG4"/>
<feature type="region of interest" description="Disordered" evidence="1">
    <location>
        <begin position="114"/>
        <end position="157"/>
    </location>
</feature>
<comment type="caution">
    <text evidence="3">The sequence shown here is derived from an EMBL/GenBank/DDBJ whole genome shotgun (WGS) entry which is preliminary data.</text>
</comment>
<dbReference type="InterPro" id="IPR041899">
    <property type="entry name" value="MAGE_WH2"/>
</dbReference>
<proteinExistence type="predicted"/>
<feature type="compositionally biased region" description="Basic and acidic residues" evidence="1">
    <location>
        <begin position="1"/>
        <end position="10"/>
    </location>
</feature>
<feature type="compositionally biased region" description="Basic and acidic residues" evidence="1">
    <location>
        <begin position="36"/>
        <end position="48"/>
    </location>
</feature>
<dbReference type="InterPro" id="IPR002190">
    <property type="entry name" value="MHD_dom"/>
</dbReference>
<dbReference type="Gene3D" id="1.10.10.1200">
    <property type="entry name" value="MAGE homology domain, winged helix WH1 motif"/>
    <property type="match status" value="1"/>
</dbReference>
<dbReference type="InterPro" id="IPR037445">
    <property type="entry name" value="MAGE"/>
</dbReference>
<evidence type="ECO:0000259" key="2">
    <source>
        <dbReference type="PROSITE" id="PS50838"/>
    </source>
</evidence>
<dbReference type="OrthoDB" id="205198at2759"/>
<feature type="compositionally biased region" description="Acidic residues" evidence="1">
    <location>
        <begin position="26"/>
        <end position="35"/>
    </location>
</feature>
<feature type="compositionally biased region" description="Basic and acidic residues" evidence="1">
    <location>
        <begin position="114"/>
        <end position="143"/>
    </location>
</feature>
<evidence type="ECO:0000313" key="4">
    <source>
        <dbReference type="Proteomes" id="UP000243797"/>
    </source>
</evidence>
<sequence>MPKRKSDSRNDPGPSSQSQRRRVSGADEEDGYGDDSEGHMRGDSNQEQMVKDLVRLALACEYTRAPLRRSDINSKVLESRKGSFKTIFAAAQQRLREVFGMELVELPVRDKITMQQKKQEALRESREATRRAEAAAKQREAGRKPTQSQSESQTSAKSNAWILSTILPEEFRTPDILPPPAAPTTETESQYIALSSFIVSVIMLSGGTLAETKLERYLTRANVNETTPFTNSIAFNALDKTEKLVKKMEKDGLIIKVKDNSSGDETIEYVLGPRGKLEIGVKGVEGLVREVYGETDDQDDFESRLKRSLQIAGSTPRERPEAAA</sequence>
<dbReference type="PROSITE" id="PS50838">
    <property type="entry name" value="MAGE"/>
    <property type="match status" value="1"/>
</dbReference>
<protein>
    <recommendedName>
        <fullName evidence="2">MAGE domain-containing protein</fullName>
    </recommendedName>
</protein>
<dbReference type="Proteomes" id="UP000243797">
    <property type="component" value="Unassembled WGS sequence"/>
</dbReference>
<dbReference type="InterPro" id="IPR041898">
    <property type="entry name" value="MAGE_WH1"/>
</dbReference>
<name>A0A2K1QYG4_9PEZI</name>
<dbReference type="SMART" id="SM01373">
    <property type="entry name" value="MAGE"/>
    <property type="match status" value="1"/>
</dbReference>
<dbReference type="Pfam" id="PF01454">
    <property type="entry name" value="MAGE"/>
    <property type="match status" value="1"/>
</dbReference>
<dbReference type="GO" id="GO:0005634">
    <property type="term" value="C:nucleus"/>
    <property type="evidence" value="ECO:0007669"/>
    <property type="project" value="TreeGrafter"/>
</dbReference>
<organism evidence="3 4">
    <name type="scientific">Sphaceloma murrayae</name>
    <dbReference type="NCBI Taxonomy" id="2082308"/>
    <lineage>
        <taxon>Eukaryota</taxon>
        <taxon>Fungi</taxon>
        <taxon>Dikarya</taxon>
        <taxon>Ascomycota</taxon>
        <taxon>Pezizomycotina</taxon>
        <taxon>Dothideomycetes</taxon>
        <taxon>Dothideomycetidae</taxon>
        <taxon>Myriangiales</taxon>
        <taxon>Elsinoaceae</taxon>
        <taxon>Sphaceloma</taxon>
    </lineage>
</organism>
<feature type="region of interest" description="Disordered" evidence="1">
    <location>
        <begin position="1"/>
        <end position="48"/>
    </location>
</feature>
<dbReference type="AlphaFoldDB" id="A0A2K1QYG4"/>